<dbReference type="HAMAP" id="MF_04110">
    <property type="entry name" value="ENDOLYSIN_T4"/>
    <property type="match status" value="1"/>
</dbReference>
<dbReference type="GO" id="GO:0042742">
    <property type="term" value="P:defense response to bacterium"/>
    <property type="evidence" value="ECO:0007669"/>
    <property type="project" value="UniProtKB-KW"/>
</dbReference>
<keyword evidence="6 10" id="KW-0204">Cytolysis</keyword>
<comment type="similarity">
    <text evidence="10 11">Belongs to the glycosyl hydrolase 24 family.</text>
</comment>
<name>A0A6J5NUL5_9CAUD</name>
<keyword evidence="5 10" id="KW-0378">Hydrolase</keyword>
<dbReference type="InterPro" id="IPR033907">
    <property type="entry name" value="Endolysin_autolysin"/>
</dbReference>
<keyword evidence="7 10" id="KW-0578">Host cell lysis by virus</keyword>
<dbReference type="EC" id="3.2.1.17" evidence="10"/>
<evidence type="ECO:0000256" key="6">
    <source>
        <dbReference type="ARBA" id="ARBA00022852"/>
    </source>
</evidence>
<comment type="subcellular location">
    <subcellularLocation>
        <location evidence="10">Host cytoplasm</location>
    </subcellularLocation>
    <text evidence="10">The endolysin is cytoplasmic, but can reach the periplasmic space with the help of the holins which disrupt the host cell membrane.</text>
</comment>
<accession>A0A6J5NUL5</accession>
<sequence length="150" mass="16295">MIPQALPRGGIPAALPPLIRHFEGLRLQPYLCPAGVPTIGYGHTGPRVTMAAPPITRRIAELWLIEDAEKACRQALVLSPILAGQNDRLAAIADFIFNLGAGRYRASTLRRRVDAGDWDGAREQLGRWVFGGGKKLPGLVLRRAAEAELI</sequence>
<dbReference type="GO" id="GO:0044659">
    <property type="term" value="P:viral release from host cell by cytolysis"/>
    <property type="evidence" value="ECO:0007669"/>
    <property type="project" value="UniProtKB-UniRule"/>
</dbReference>
<evidence type="ECO:0000256" key="9">
    <source>
        <dbReference type="ARBA" id="ARBA00023295"/>
    </source>
</evidence>
<dbReference type="InterPro" id="IPR023346">
    <property type="entry name" value="Lysozyme-like_dom_sf"/>
</dbReference>
<dbReference type="PANTHER" id="PTHR38107:SF3">
    <property type="entry name" value="LYSOZYME RRRD-RELATED"/>
    <property type="match status" value="1"/>
</dbReference>
<gene>
    <name evidence="12" type="ORF">UFOVP728_9</name>
</gene>
<evidence type="ECO:0000256" key="5">
    <source>
        <dbReference type="ARBA" id="ARBA00022801"/>
    </source>
</evidence>
<keyword evidence="2 10" id="KW-0929">Antimicrobial</keyword>
<dbReference type="GO" id="GO:0030430">
    <property type="term" value="C:host cell cytoplasm"/>
    <property type="evidence" value="ECO:0007669"/>
    <property type="project" value="UniProtKB-SubCell"/>
</dbReference>
<protein>
    <recommendedName>
        <fullName evidence="10">Endolysin</fullName>
        <ecNumber evidence="10">3.2.1.17</ecNumber>
    </recommendedName>
    <alternativeName>
        <fullName evidence="10">Lysis protein</fullName>
    </alternativeName>
    <alternativeName>
        <fullName evidence="10">Lysozyme</fullName>
    </alternativeName>
    <alternativeName>
        <fullName evidence="10">Muramidase</fullName>
    </alternativeName>
</protein>
<evidence type="ECO:0000256" key="11">
    <source>
        <dbReference type="RuleBase" id="RU003788"/>
    </source>
</evidence>
<dbReference type="SUPFAM" id="SSF53955">
    <property type="entry name" value="Lysozyme-like"/>
    <property type="match status" value="1"/>
</dbReference>
<keyword evidence="4 10" id="KW-0081">Bacteriolytic enzyme</keyword>
<comment type="catalytic activity">
    <reaction evidence="1 10 11">
        <text>Hydrolysis of (1-&gt;4)-beta-linkages between N-acetylmuramic acid and N-acetyl-D-glucosamine residues in a peptidoglycan and between N-acetyl-D-glucosamine residues in chitodextrins.</text>
        <dbReference type="EC" id="3.2.1.17"/>
    </reaction>
</comment>
<dbReference type="EMBL" id="LR796706">
    <property type="protein sequence ID" value="CAB4160725.1"/>
    <property type="molecule type" value="Genomic_DNA"/>
</dbReference>
<proteinExistence type="inferred from homology"/>
<dbReference type="CDD" id="cd00737">
    <property type="entry name" value="lyz_endolysin_autolysin"/>
    <property type="match status" value="1"/>
</dbReference>
<keyword evidence="8 10" id="KW-1035">Host cytoplasm</keyword>
<dbReference type="GO" id="GO:0016998">
    <property type="term" value="P:cell wall macromolecule catabolic process"/>
    <property type="evidence" value="ECO:0007669"/>
    <property type="project" value="InterPro"/>
</dbReference>
<feature type="active site" description="Proton donor/acceptor" evidence="10">
    <location>
        <position position="32"/>
    </location>
</feature>
<keyword evidence="3 10" id="KW-1188">Viral release from host cell</keyword>
<comment type="function">
    <text evidence="10">Endolysin with lysozyme activity that degrades host peptidoglycans and participates with the holin and spanin proteins in the sequential events which lead to the programmed host cell lysis releasing the mature viral particles. Once the holin has permeabilized the host cell membrane, the endolysin can reach the periplasm and break down the peptidoglycan layer.</text>
</comment>
<evidence type="ECO:0000256" key="7">
    <source>
        <dbReference type="ARBA" id="ARBA00023142"/>
    </source>
</evidence>
<evidence type="ECO:0000313" key="12">
    <source>
        <dbReference type="EMBL" id="CAB4160725.1"/>
    </source>
</evidence>
<keyword evidence="9 10" id="KW-0326">Glycosidase</keyword>
<dbReference type="Pfam" id="PF00959">
    <property type="entry name" value="Phage_lysozyme"/>
    <property type="match status" value="1"/>
</dbReference>
<dbReference type="GO" id="GO:0003796">
    <property type="term" value="F:lysozyme activity"/>
    <property type="evidence" value="ECO:0007669"/>
    <property type="project" value="UniProtKB-UniRule"/>
</dbReference>
<evidence type="ECO:0000256" key="3">
    <source>
        <dbReference type="ARBA" id="ARBA00022612"/>
    </source>
</evidence>
<evidence type="ECO:0000256" key="8">
    <source>
        <dbReference type="ARBA" id="ARBA00023200"/>
    </source>
</evidence>
<dbReference type="InterPro" id="IPR002196">
    <property type="entry name" value="Glyco_hydro_24"/>
</dbReference>
<feature type="active site" description="Proton donor/acceptor" evidence="10">
    <location>
        <position position="23"/>
    </location>
</feature>
<reference evidence="12" key="1">
    <citation type="submission" date="2020-04" db="EMBL/GenBank/DDBJ databases">
        <authorList>
            <person name="Chiriac C."/>
            <person name="Salcher M."/>
            <person name="Ghai R."/>
            <person name="Kavagutti S V."/>
        </authorList>
    </citation>
    <scope>NUCLEOTIDE SEQUENCE</scope>
</reference>
<dbReference type="Gene3D" id="1.10.530.40">
    <property type="match status" value="1"/>
</dbReference>
<dbReference type="InterPro" id="IPR051018">
    <property type="entry name" value="Bacteriophage_GH24"/>
</dbReference>
<dbReference type="PANTHER" id="PTHR38107">
    <property type="match status" value="1"/>
</dbReference>
<evidence type="ECO:0000256" key="4">
    <source>
        <dbReference type="ARBA" id="ARBA00022638"/>
    </source>
</evidence>
<evidence type="ECO:0000256" key="1">
    <source>
        <dbReference type="ARBA" id="ARBA00000632"/>
    </source>
</evidence>
<dbReference type="InterPro" id="IPR034690">
    <property type="entry name" value="Endolysin_T4_type"/>
</dbReference>
<evidence type="ECO:0000256" key="10">
    <source>
        <dbReference type="HAMAP-Rule" id="MF_04110"/>
    </source>
</evidence>
<dbReference type="GO" id="GO:0009253">
    <property type="term" value="P:peptidoglycan catabolic process"/>
    <property type="evidence" value="ECO:0007669"/>
    <property type="project" value="UniProtKB-UniRule"/>
</dbReference>
<organism evidence="12">
    <name type="scientific">uncultured Caudovirales phage</name>
    <dbReference type="NCBI Taxonomy" id="2100421"/>
    <lineage>
        <taxon>Viruses</taxon>
        <taxon>Duplodnaviria</taxon>
        <taxon>Heunggongvirae</taxon>
        <taxon>Uroviricota</taxon>
        <taxon>Caudoviricetes</taxon>
        <taxon>Peduoviridae</taxon>
        <taxon>Maltschvirus</taxon>
        <taxon>Maltschvirus maltsch</taxon>
    </lineage>
</organism>
<evidence type="ECO:0000256" key="2">
    <source>
        <dbReference type="ARBA" id="ARBA00022529"/>
    </source>
</evidence>
<dbReference type="InterPro" id="IPR023347">
    <property type="entry name" value="Lysozyme_dom_sf"/>
</dbReference>